<dbReference type="GO" id="GO:0003964">
    <property type="term" value="F:RNA-directed DNA polymerase activity"/>
    <property type="evidence" value="ECO:0007669"/>
    <property type="project" value="UniProtKB-KW"/>
</dbReference>
<proteinExistence type="predicted"/>
<evidence type="ECO:0000256" key="1">
    <source>
        <dbReference type="SAM" id="MobiDB-lite"/>
    </source>
</evidence>
<protein>
    <submittedName>
        <fullName evidence="2">Putative non-ltr rnase hi domain of reverse transcriptase</fullName>
    </submittedName>
</protein>
<evidence type="ECO:0000313" key="2">
    <source>
        <dbReference type="EMBL" id="JAR91312.1"/>
    </source>
</evidence>
<dbReference type="EMBL" id="GEGO01004092">
    <property type="protein sequence ID" value="JAR91312.1"/>
    <property type="molecule type" value="Transcribed_RNA"/>
</dbReference>
<name>A0A147BLH0_IXORI</name>
<organism evidence="2">
    <name type="scientific">Ixodes ricinus</name>
    <name type="common">Common tick</name>
    <name type="synonym">Acarus ricinus</name>
    <dbReference type="NCBI Taxonomy" id="34613"/>
    <lineage>
        <taxon>Eukaryota</taxon>
        <taxon>Metazoa</taxon>
        <taxon>Ecdysozoa</taxon>
        <taxon>Arthropoda</taxon>
        <taxon>Chelicerata</taxon>
        <taxon>Arachnida</taxon>
        <taxon>Acari</taxon>
        <taxon>Parasitiformes</taxon>
        <taxon>Ixodida</taxon>
        <taxon>Ixodoidea</taxon>
        <taxon>Ixodidae</taxon>
        <taxon>Ixodinae</taxon>
        <taxon>Ixodes</taxon>
    </lineage>
</organism>
<reference evidence="2" key="1">
    <citation type="journal article" date="2018" name="PLoS Negl. Trop. Dis.">
        <title>Sialome diversity of ticks revealed by RNAseq of single tick salivary glands.</title>
        <authorList>
            <person name="Perner J."/>
            <person name="Kropackova S."/>
            <person name="Kopacek P."/>
            <person name="Ribeiro J.M."/>
        </authorList>
    </citation>
    <scope>NUCLEOTIDE SEQUENCE</scope>
    <source>
        <strain evidence="2">Siblings of single egg batch collected in Ceske Budejovice</strain>
        <tissue evidence="2">Salivary glands</tissue>
    </source>
</reference>
<keyword evidence="2" id="KW-0695">RNA-directed DNA polymerase</keyword>
<dbReference type="AlphaFoldDB" id="A0A147BLH0"/>
<keyword evidence="2" id="KW-0548">Nucleotidyltransferase</keyword>
<feature type="non-terminal residue" evidence="2">
    <location>
        <position position="94"/>
    </location>
</feature>
<sequence length="94" mass="10182">MLQLHQGLVLSVPLSLSTSQAQSLETVHRIALRICLGISRSVASIPPYTQAGANTVVNHLQKRALGHLIRMSTSSPLHHSSHVSWRGPSRAWGS</sequence>
<keyword evidence="2" id="KW-0808">Transferase</keyword>
<feature type="region of interest" description="Disordered" evidence="1">
    <location>
        <begin position="74"/>
        <end position="94"/>
    </location>
</feature>
<accession>A0A147BLH0</accession>